<proteinExistence type="predicted"/>
<evidence type="ECO:0000313" key="3">
    <source>
        <dbReference type="Proteomes" id="UP000297245"/>
    </source>
</evidence>
<feature type="region of interest" description="Disordered" evidence="1">
    <location>
        <begin position="159"/>
        <end position="210"/>
    </location>
</feature>
<gene>
    <name evidence="2" type="ORF">K435DRAFT_860091</name>
</gene>
<name>A0A4S8LYV1_DENBC</name>
<sequence length="210" mass="23100">MEGVAFGTNQNQPDRFRARHALFSKIDHPVTDAEELEALENDKDPSNEFTTAGWPILPDAMAERDYMVKNATHRVEPLPAIAMNSQPIRPAEYMKELHGALVAVCFTMSHMVIRSSSTDRFMADIMNVRVLSSPVNKDVNSPQKVNALKRKLMHMDPFSSKKKARMEPPMPLTPSPSLTKPAANAGQSSSSSPAGPTAGRTRDTRASRAT</sequence>
<evidence type="ECO:0000313" key="2">
    <source>
        <dbReference type="EMBL" id="THU94922.1"/>
    </source>
</evidence>
<feature type="compositionally biased region" description="Low complexity" evidence="1">
    <location>
        <begin position="175"/>
        <end position="199"/>
    </location>
</feature>
<dbReference type="EMBL" id="ML179213">
    <property type="protein sequence ID" value="THU94922.1"/>
    <property type="molecule type" value="Genomic_DNA"/>
</dbReference>
<evidence type="ECO:0000256" key="1">
    <source>
        <dbReference type="SAM" id="MobiDB-lite"/>
    </source>
</evidence>
<organism evidence="2 3">
    <name type="scientific">Dendrothele bispora (strain CBS 962.96)</name>
    <dbReference type="NCBI Taxonomy" id="1314807"/>
    <lineage>
        <taxon>Eukaryota</taxon>
        <taxon>Fungi</taxon>
        <taxon>Dikarya</taxon>
        <taxon>Basidiomycota</taxon>
        <taxon>Agaricomycotina</taxon>
        <taxon>Agaricomycetes</taxon>
        <taxon>Agaricomycetidae</taxon>
        <taxon>Agaricales</taxon>
        <taxon>Agaricales incertae sedis</taxon>
        <taxon>Dendrothele</taxon>
    </lineage>
</organism>
<dbReference type="AlphaFoldDB" id="A0A4S8LYV1"/>
<protein>
    <submittedName>
        <fullName evidence="2">Uncharacterized protein</fullName>
    </submittedName>
</protein>
<accession>A0A4S8LYV1</accession>
<feature type="compositionally biased region" description="Basic and acidic residues" evidence="1">
    <location>
        <begin position="200"/>
        <end position="210"/>
    </location>
</feature>
<reference evidence="2 3" key="1">
    <citation type="journal article" date="2019" name="Nat. Ecol. Evol.">
        <title>Megaphylogeny resolves global patterns of mushroom evolution.</title>
        <authorList>
            <person name="Varga T."/>
            <person name="Krizsan K."/>
            <person name="Foldi C."/>
            <person name="Dima B."/>
            <person name="Sanchez-Garcia M."/>
            <person name="Sanchez-Ramirez S."/>
            <person name="Szollosi G.J."/>
            <person name="Szarkandi J.G."/>
            <person name="Papp V."/>
            <person name="Albert L."/>
            <person name="Andreopoulos W."/>
            <person name="Angelini C."/>
            <person name="Antonin V."/>
            <person name="Barry K.W."/>
            <person name="Bougher N.L."/>
            <person name="Buchanan P."/>
            <person name="Buyck B."/>
            <person name="Bense V."/>
            <person name="Catcheside P."/>
            <person name="Chovatia M."/>
            <person name="Cooper J."/>
            <person name="Damon W."/>
            <person name="Desjardin D."/>
            <person name="Finy P."/>
            <person name="Geml J."/>
            <person name="Haridas S."/>
            <person name="Hughes K."/>
            <person name="Justo A."/>
            <person name="Karasinski D."/>
            <person name="Kautmanova I."/>
            <person name="Kiss B."/>
            <person name="Kocsube S."/>
            <person name="Kotiranta H."/>
            <person name="LaButti K.M."/>
            <person name="Lechner B.E."/>
            <person name="Liimatainen K."/>
            <person name="Lipzen A."/>
            <person name="Lukacs Z."/>
            <person name="Mihaltcheva S."/>
            <person name="Morgado L.N."/>
            <person name="Niskanen T."/>
            <person name="Noordeloos M.E."/>
            <person name="Ohm R.A."/>
            <person name="Ortiz-Santana B."/>
            <person name="Ovrebo C."/>
            <person name="Racz N."/>
            <person name="Riley R."/>
            <person name="Savchenko A."/>
            <person name="Shiryaev A."/>
            <person name="Soop K."/>
            <person name="Spirin V."/>
            <person name="Szebenyi C."/>
            <person name="Tomsovsky M."/>
            <person name="Tulloss R.E."/>
            <person name="Uehling J."/>
            <person name="Grigoriev I.V."/>
            <person name="Vagvolgyi C."/>
            <person name="Papp T."/>
            <person name="Martin F.M."/>
            <person name="Miettinen O."/>
            <person name="Hibbett D.S."/>
            <person name="Nagy L.G."/>
        </authorList>
    </citation>
    <scope>NUCLEOTIDE SEQUENCE [LARGE SCALE GENOMIC DNA]</scope>
    <source>
        <strain evidence="2 3">CBS 962.96</strain>
    </source>
</reference>
<keyword evidence="3" id="KW-1185">Reference proteome</keyword>
<dbReference type="Proteomes" id="UP000297245">
    <property type="component" value="Unassembled WGS sequence"/>
</dbReference>